<dbReference type="EMBL" id="CP038462">
    <property type="protein sequence ID" value="QCC78161.1"/>
    <property type="molecule type" value="Genomic_DNA"/>
</dbReference>
<dbReference type="PANTHER" id="PTHR30046">
    <property type="entry name" value="FLAGELLAR M-RING PROTEIN"/>
    <property type="match status" value="1"/>
</dbReference>
<protein>
    <recommendedName>
        <fullName evidence="4">Flagellar M-ring C-terminal domain-containing protein</fullName>
    </recommendedName>
</protein>
<dbReference type="KEGG" id="ndp:E2C04_14945"/>
<dbReference type="AlphaFoldDB" id="A0A4P7UF46"/>
<dbReference type="PANTHER" id="PTHR30046:SF2">
    <property type="entry name" value="YOP PROTEINS TRANSLOCATION LIPOPROTEIN J"/>
    <property type="match status" value="1"/>
</dbReference>
<sequence length="167" mass="18074">MAIDSSAPIKVSNADMRRLIAAAIGEDLDRGDTVEVTSMPFDRSAQEAAEAELAAAEEAEAKAARLALIRNVAIGVVVVLVGLLAWLQGRRRARARAEATNYVVEQLRLDAQTRAEALPEPNPALAALESAEQDEVEKMRDELAALVERQPEDVAALLRGWLVEPPR</sequence>
<evidence type="ECO:0000313" key="3">
    <source>
        <dbReference type="Proteomes" id="UP000297025"/>
    </source>
</evidence>
<keyword evidence="1" id="KW-1133">Transmembrane helix</keyword>
<proteinExistence type="predicted"/>
<accession>A0A4P7UF46</accession>
<evidence type="ECO:0000313" key="2">
    <source>
        <dbReference type="EMBL" id="QCC78161.1"/>
    </source>
</evidence>
<dbReference type="InterPro" id="IPR043427">
    <property type="entry name" value="YscJ/FliF"/>
</dbReference>
<gene>
    <name evidence="2" type="ORF">E2C04_14945</name>
</gene>
<organism evidence="2 3">
    <name type="scientific">Nocardioides daphniae</name>
    <dbReference type="NCBI Taxonomy" id="402297"/>
    <lineage>
        <taxon>Bacteria</taxon>
        <taxon>Bacillati</taxon>
        <taxon>Actinomycetota</taxon>
        <taxon>Actinomycetes</taxon>
        <taxon>Propionibacteriales</taxon>
        <taxon>Nocardioidaceae</taxon>
        <taxon>Nocardioides</taxon>
    </lineage>
</organism>
<keyword evidence="1" id="KW-0812">Transmembrane</keyword>
<dbReference type="OrthoDB" id="9807026at2"/>
<evidence type="ECO:0008006" key="4">
    <source>
        <dbReference type="Google" id="ProtNLM"/>
    </source>
</evidence>
<keyword evidence="1" id="KW-0472">Membrane</keyword>
<feature type="transmembrane region" description="Helical" evidence="1">
    <location>
        <begin position="68"/>
        <end position="87"/>
    </location>
</feature>
<evidence type="ECO:0000256" key="1">
    <source>
        <dbReference type="SAM" id="Phobius"/>
    </source>
</evidence>
<reference evidence="2 3" key="1">
    <citation type="journal article" date="2008" name="Int. J. Syst. Evol. Microbiol.">
        <title>Nocardioides daphniae sp. nov., isolated from Daphnia cucullata (Crustacea: Cladocera).</title>
        <authorList>
            <person name="Toth E.M."/>
            <person name="Keki Z."/>
            <person name="Homonnay Z.G."/>
            <person name="Borsodi A.K."/>
            <person name="Marialigeti K."/>
            <person name="Schumann P."/>
        </authorList>
    </citation>
    <scope>NUCLEOTIDE SEQUENCE [LARGE SCALE GENOMIC DNA]</scope>
    <source>
        <strain evidence="2 3">JCM 16608</strain>
    </source>
</reference>
<dbReference type="Proteomes" id="UP000297025">
    <property type="component" value="Chromosome"/>
</dbReference>
<name>A0A4P7UF46_9ACTN</name>